<gene>
    <name evidence="1" type="ORF">Patl1_02643</name>
</gene>
<organism evidence="1 2">
    <name type="scientific">Pistacia atlantica</name>
    <dbReference type="NCBI Taxonomy" id="434234"/>
    <lineage>
        <taxon>Eukaryota</taxon>
        <taxon>Viridiplantae</taxon>
        <taxon>Streptophyta</taxon>
        <taxon>Embryophyta</taxon>
        <taxon>Tracheophyta</taxon>
        <taxon>Spermatophyta</taxon>
        <taxon>Magnoliopsida</taxon>
        <taxon>eudicotyledons</taxon>
        <taxon>Gunneridae</taxon>
        <taxon>Pentapetalae</taxon>
        <taxon>rosids</taxon>
        <taxon>malvids</taxon>
        <taxon>Sapindales</taxon>
        <taxon>Anacardiaceae</taxon>
        <taxon>Pistacia</taxon>
    </lineage>
</organism>
<accession>A0ACC1CBX4</accession>
<keyword evidence="2" id="KW-1185">Reference proteome</keyword>
<evidence type="ECO:0000313" key="1">
    <source>
        <dbReference type="EMBL" id="KAJ0113244.1"/>
    </source>
</evidence>
<protein>
    <submittedName>
        <fullName evidence="1">Uncharacterized protein</fullName>
    </submittedName>
</protein>
<reference evidence="2" key="1">
    <citation type="journal article" date="2023" name="G3 (Bethesda)">
        <title>Genome assembly and association tests identify interacting loci associated with vigor, precocity, and sex in interspecific pistachio rootstocks.</title>
        <authorList>
            <person name="Palmer W."/>
            <person name="Jacygrad E."/>
            <person name="Sagayaradj S."/>
            <person name="Cavanaugh K."/>
            <person name="Han R."/>
            <person name="Bertier L."/>
            <person name="Beede B."/>
            <person name="Kafkas S."/>
            <person name="Golino D."/>
            <person name="Preece J."/>
            <person name="Michelmore R."/>
        </authorList>
    </citation>
    <scope>NUCLEOTIDE SEQUENCE [LARGE SCALE GENOMIC DNA]</scope>
</reference>
<evidence type="ECO:0000313" key="2">
    <source>
        <dbReference type="Proteomes" id="UP001164250"/>
    </source>
</evidence>
<dbReference type="Proteomes" id="UP001164250">
    <property type="component" value="Chromosome 1"/>
</dbReference>
<sequence>MSKMLLLEFDLDKRTLLVLSFLSLSISRKARPRMTLLG</sequence>
<dbReference type="EMBL" id="CM047897">
    <property type="protein sequence ID" value="KAJ0113244.1"/>
    <property type="molecule type" value="Genomic_DNA"/>
</dbReference>
<proteinExistence type="predicted"/>
<name>A0ACC1CBX4_9ROSI</name>
<comment type="caution">
    <text evidence="1">The sequence shown here is derived from an EMBL/GenBank/DDBJ whole genome shotgun (WGS) entry which is preliminary data.</text>
</comment>